<keyword evidence="5" id="KW-1133">Transmembrane helix</keyword>
<dbReference type="PROSITE" id="PS00194">
    <property type="entry name" value="THIOREDOXIN_1"/>
    <property type="match status" value="1"/>
</dbReference>
<dbReference type="Gene3D" id="3.40.30.10">
    <property type="entry name" value="Glutaredoxin"/>
    <property type="match status" value="1"/>
</dbReference>
<dbReference type="InterPro" id="IPR013766">
    <property type="entry name" value="Thioredoxin_domain"/>
</dbReference>
<dbReference type="GO" id="GO:0015035">
    <property type="term" value="F:protein-disulfide reductase activity"/>
    <property type="evidence" value="ECO:0007669"/>
    <property type="project" value="TreeGrafter"/>
</dbReference>
<keyword evidence="2" id="KW-0249">Electron transport</keyword>
<evidence type="ECO:0000313" key="7">
    <source>
        <dbReference type="EMBL" id="CAE0729111.1"/>
    </source>
</evidence>
<dbReference type="PANTHER" id="PTHR45663">
    <property type="entry name" value="GEO12009P1"/>
    <property type="match status" value="1"/>
</dbReference>
<dbReference type="InterPro" id="IPR036249">
    <property type="entry name" value="Thioredoxin-like_sf"/>
</dbReference>
<evidence type="ECO:0000256" key="1">
    <source>
        <dbReference type="ARBA" id="ARBA00022448"/>
    </source>
</evidence>
<keyword evidence="1" id="KW-0813">Transport</keyword>
<feature type="transmembrane region" description="Helical" evidence="5">
    <location>
        <begin position="21"/>
        <end position="39"/>
    </location>
</feature>
<dbReference type="SMART" id="SM00513">
    <property type="entry name" value="SAP"/>
    <property type="match status" value="2"/>
</dbReference>
<dbReference type="GO" id="GO:0005737">
    <property type="term" value="C:cytoplasm"/>
    <property type="evidence" value="ECO:0007669"/>
    <property type="project" value="TreeGrafter"/>
</dbReference>
<evidence type="ECO:0000256" key="5">
    <source>
        <dbReference type="SAM" id="Phobius"/>
    </source>
</evidence>
<gene>
    <name evidence="7" type="ORF">PAUS00366_LOCUS21895</name>
</gene>
<keyword evidence="5" id="KW-0472">Membrane</keyword>
<dbReference type="PROSITE" id="PS51352">
    <property type="entry name" value="THIOREDOXIN_2"/>
    <property type="match status" value="1"/>
</dbReference>
<feature type="region of interest" description="Disordered" evidence="4">
    <location>
        <begin position="83"/>
        <end position="103"/>
    </location>
</feature>
<evidence type="ECO:0000259" key="6">
    <source>
        <dbReference type="PROSITE" id="PS51352"/>
    </source>
</evidence>
<dbReference type="AlphaFoldDB" id="A0A7S4AWB4"/>
<name>A0A7S4AWB4_9STRA</name>
<dbReference type="PRINTS" id="PR00421">
    <property type="entry name" value="THIOREDOXIN"/>
</dbReference>
<protein>
    <recommendedName>
        <fullName evidence="6">Thioredoxin domain-containing protein</fullName>
    </recommendedName>
</protein>
<keyword evidence="5" id="KW-0812">Transmembrane</keyword>
<evidence type="ECO:0000256" key="4">
    <source>
        <dbReference type="SAM" id="MobiDB-lite"/>
    </source>
</evidence>
<dbReference type="Pfam" id="PF00085">
    <property type="entry name" value="Thioredoxin"/>
    <property type="match status" value="1"/>
</dbReference>
<evidence type="ECO:0000256" key="3">
    <source>
        <dbReference type="ARBA" id="ARBA00023157"/>
    </source>
</evidence>
<dbReference type="EMBL" id="HBIX01033394">
    <property type="protein sequence ID" value="CAE0729111.1"/>
    <property type="molecule type" value="Transcribed_RNA"/>
</dbReference>
<sequence>MRRSSIAMTGRGTATKGGVGFAVIILISSLVVIVKGWSFNAPEQRDSFFGSTRRHSLREDFGAAAIRSGETARTQTTTTMFLSSENSEAGSVEEKQSTMAQEVSGMRLSEIKAELKERNVDFSDCFDKESMVSKLTDARINNISNTNDNICNDENVDQDHDKEETAGNTTREFDREAALNELKGMRVRELREELGRRRISRAGLFEKEDLVNALVEARAVASVFSATGMLTPGEVADLPEAEVRKEIDHQGSLLLLDVYATWCGPCQMIAPFLKEIAAEQGDQLRIVKMDSDKNSGLSSELKVQGLPTLVLFQGGNEINRIEGGPTKEQLMGWIDSHR</sequence>
<dbReference type="SUPFAM" id="SSF52833">
    <property type="entry name" value="Thioredoxin-like"/>
    <property type="match status" value="1"/>
</dbReference>
<accession>A0A7S4AWB4</accession>
<dbReference type="PANTHER" id="PTHR45663:SF11">
    <property type="entry name" value="GEO12009P1"/>
    <property type="match status" value="1"/>
</dbReference>
<feature type="domain" description="Thioredoxin" evidence="6">
    <location>
        <begin position="215"/>
        <end position="338"/>
    </location>
</feature>
<dbReference type="CDD" id="cd02947">
    <property type="entry name" value="TRX_family"/>
    <property type="match status" value="1"/>
</dbReference>
<proteinExistence type="predicted"/>
<reference evidence="7" key="1">
    <citation type="submission" date="2021-01" db="EMBL/GenBank/DDBJ databases">
        <authorList>
            <person name="Corre E."/>
            <person name="Pelletier E."/>
            <person name="Niang G."/>
            <person name="Scheremetjew M."/>
            <person name="Finn R."/>
            <person name="Kale V."/>
            <person name="Holt S."/>
            <person name="Cochrane G."/>
            <person name="Meng A."/>
            <person name="Brown T."/>
            <person name="Cohen L."/>
        </authorList>
    </citation>
    <scope>NUCLEOTIDE SEQUENCE</scope>
    <source>
        <strain evidence="7">10249 10 AB</strain>
    </source>
</reference>
<dbReference type="InterPro" id="IPR017937">
    <property type="entry name" value="Thioredoxin_CS"/>
</dbReference>
<evidence type="ECO:0000256" key="2">
    <source>
        <dbReference type="ARBA" id="ARBA00022982"/>
    </source>
</evidence>
<keyword evidence="3" id="KW-1015">Disulfide bond</keyword>
<dbReference type="InterPro" id="IPR003034">
    <property type="entry name" value="SAP_dom"/>
</dbReference>
<organism evidence="7">
    <name type="scientific">Pseudo-nitzschia australis</name>
    <dbReference type="NCBI Taxonomy" id="44445"/>
    <lineage>
        <taxon>Eukaryota</taxon>
        <taxon>Sar</taxon>
        <taxon>Stramenopiles</taxon>
        <taxon>Ochrophyta</taxon>
        <taxon>Bacillariophyta</taxon>
        <taxon>Bacillariophyceae</taxon>
        <taxon>Bacillariophycidae</taxon>
        <taxon>Bacillariales</taxon>
        <taxon>Bacillariaceae</taxon>
        <taxon>Pseudo-nitzschia</taxon>
    </lineage>
</organism>